<proteinExistence type="predicted"/>
<name>K2R3W8_METFP</name>
<organism evidence="1 2">
    <name type="scientific">Methanobacterium formicicum (strain DSM 3637 / PP1)</name>
    <dbReference type="NCBI Taxonomy" id="1204725"/>
    <lineage>
        <taxon>Archaea</taxon>
        <taxon>Methanobacteriati</taxon>
        <taxon>Methanobacteriota</taxon>
        <taxon>Methanomada group</taxon>
        <taxon>Methanobacteria</taxon>
        <taxon>Methanobacteriales</taxon>
        <taxon>Methanobacteriaceae</taxon>
        <taxon>Methanobacterium</taxon>
    </lineage>
</organism>
<evidence type="ECO:0000313" key="2">
    <source>
        <dbReference type="Proteomes" id="UP000007360"/>
    </source>
</evidence>
<dbReference type="RefSeq" id="WP_004030750.1">
    <property type="nucleotide sequence ID" value="NZ_AMPO01000005.1"/>
</dbReference>
<dbReference type="PATRIC" id="fig|1204725.3.peg.1461"/>
<dbReference type="Proteomes" id="UP000007360">
    <property type="component" value="Unassembled WGS sequence"/>
</dbReference>
<reference evidence="1 2" key="1">
    <citation type="journal article" date="2012" name="J. Bacteriol.">
        <title>Draft genome sequence of Methanobacterium formicicum DSM 3637, an archaebacterium isolated from the methane producer amoeba Pelomyxa palustris.</title>
        <authorList>
            <person name="Gutierrez G."/>
        </authorList>
    </citation>
    <scope>NUCLEOTIDE SEQUENCE [LARGE SCALE GENOMIC DNA]</scope>
    <source>
        <strain evidence="2">DSM 3637 / PP1</strain>
    </source>
</reference>
<gene>
    <name evidence="1" type="ORF">A994_07270</name>
</gene>
<keyword evidence="2" id="KW-1185">Reference proteome</keyword>
<comment type="caution">
    <text evidence="1">The sequence shown here is derived from an EMBL/GenBank/DDBJ whole genome shotgun (WGS) entry which is preliminary data.</text>
</comment>
<evidence type="ECO:0000313" key="1">
    <source>
        <dbReference type="EMBL" id="EKF85862.1"/>
    </source>
</evidence>
<dbReference type="AlphaFoldDB" id="K2R3W8"/>
<sequence>MGKILVSNCTECTKFQEMGHDYDHLLYKMAKKGKCDYCGAIFGNTHLEKPYNWSYKSISSPFLDKHLSGIASSLEEFNHDFTNPEKTAFIMMKLPDDSFTPREKEANKHILDAITFTLIKNGFDGVRADHKHYHSDLLPNVMTYMEGCGFGIAVFDERGKNNPNVSFEAGYMLSSSKEVCFLKDIHLGALHADVISKLYVDFDSKNPQVSIEQNLSKWLNDTF</sequence>
<accession>K2R3W8</accession>
<protein>
    <submittedName>
        <fullName evidence="1">Uncharacterized protein</fullName>
    </submittedName>
</protein>
<dbReference type="EMBL" id="AMPO01000005">
    <property type="protein sequence ID" value="EKF85862.1"/>
    <property type="molecule type" value="Genomic_DNA"/>
</dbReference>